<gene>
    <name evidence="3" type="ORF">SAMN05216234_12020</name>
</gene>
<name>A0A1I5QH92_9BACT</name>
<dbReference type="STRING" id="223786.SAMN05216234_12020"/>
<dbReference type="InterPro" id="IPR025263">
    <property type="entry name" value="YhdP_central"/>
</dbReference>
<protein>
    <recommendedName>
        <fullName evidence="2">YhdP central domain-containing protein</fullName>
    </recommendedName>
</protein>
<evidence type="ECO:0000259" key="2">
    <source>
        <dbReference type="Pfam" id="PF13116"/>
    </source>
</evidence>
<evidence type="ECO:0000313" key="3">
    <source>
        <dbReference type="EMBL" id="SFP45593.1"/>
    </source>
</evidence>
<dbReference type="Pfam" id="PF13116">
    <property type="entry name" value="YhdP"/>
    <property type="match status" value="2"/>
</dbReference>
<feature type="transmembrane region" description="Helical" evidence="1">
    <location>
        <begin position="12"/>
        <end position="32"/>
    </location>
</feature>
<dbReference type="OrthoDB" id="5332226at2"/>
<proteinExistence type="predicted"/>
<dbReference type="RefSeq" id="WP_092912612.1">
    <property type="nucleotide sequence ID" value="NZ_FOXB01000020.1"/>
</dbReference>
<feature type="domain" description="YhdP central" evidence="2">
    <location>
        <begin position="601"/>
        <end position="833"/>
    </location>
</feature>
<evidence type="ECO:0000313" key="4">
    <source>
        <dbReference type="Proteomes" id="UP000199227"/>
    </source>
</evidence>
<keyword evidence="4" id="KW-1185">Reference proteome</keyword>
<organism evidence="3 4">
    <name type="scientific">Hydrogenimonas thermophila</name>
    <dbReference type="NCBI Taxonomy" id="223786"/>
    <lineage>
        <taxon>Bacteria</taxon>
        <taxon>Pseudomonadati</taxon>
        <taxon>Campylobacterota</taxon>
        <taxon>Epsilonproteobacteria</taxon>
        <taxon>Campylobacterales</taxon>
        <taxon>Hydrogenimonadaceae</taxon>
        <taxon>Hydrogenimonas</taxon>
    </lineage>
</organism>
<dbReference type="AlphaFoldDB" id="A0A1I5QH92"/>
<reference evidence="3 4" key="1">
    <citation type="submission" date="2016-10" db="EMBL/GenBank/DDBJ databases">
        <authorList>
            <person name="de Groot N.N."/>
        </authorList>
    </citation>
    <scope>NUCLEOTIDE SEQUENCE [LARGE SCALE GENOMIC DNA]</scope>
    <source>
        <strain evidence="3 4">EP1-55-1</strain>
    </source>
</reference>
<keyword evidence="1" id="KW-0472">Membrane</keyword>
<accession>A0A1I5QH92</accession>
<keyword evidence="1" id="KW-0812">Transmembrane</keyword>
<evidence type="ECO:0000256" key="1">
    <source>
        <dbReference type="SAM" id="Phobius"/>
    </source>
</evidence>
<sequence length="861" mass="98184">MITTTTKILHSTILKIFLLISFLFILIIFLLAKGIEISEINLPGFKIQQFYIKLDKKLIISIKSVKIKAKKESSKTVNEVNNIVKVIQYLPHYFQKVNVENLQVGQKNINLLYDNNIFHIDTDILHLSSTLSYNPKLKVISVNIKELYLNDSQINLNGQFNYLIMKKKWTGKGVYKTFKINGSFLVTYENETINFKLNSNETSSIKELIDYIAPPEPIKVWIYPKIPAKRYKLHYLTGSIKLKKDGSIEFDPQKLKAFATAYNANIHFNSNVPPVSTKQIDITLKNNTLSFKLYDPIYEGKKLNGSYVQIRNLTNSKAELDAHIVVNDKIDNSIKTILSAYDIHLPFVQTEGLTDATVDFTVKLVTGEVIKYEGDYKSKQATLLFDDTIKLPVKNLHVISKDSKIIIKPCKISFIPHIDATINGSIDLYNKKGEFISQIKRLQYSYNSIPLIKIIDQKLPIKMNFNDRVTFEAPELNLIFSYKSGGSIKVVSKDIKPIVPYLKGPLLPIKGGKIEIVYSLQKLEADGFINYSNNFLTYNNQPIEKFSFQVKRDKLQTTAALNSNIFITLQKNRTFINTIGVDIYIDNLLKTIEPYTQKVSNKTKTTKQIFHIKGKNSILYYKNIELPCSSYSAILKTNPLNIKFISQHNDGEIRGIIEKSYINITGKQIPDYVIRKITTLDYIYGGLFDFNAIGDINNFKGTILVHNSLWAKNAFYNNVLAMLNTIPAVLTLKNPGFSNKGFKIKEGAIQYHYQDNILYFDNILMNGDSAQITGRGKINFKSETILMLMQIHFLENLTNILNKIPIAGYLIFGDDGTMAVTLNINGYLENPKVTTETVKDVVQVPLNILERTLKLPFKLFE</sequence>
<dbReference type="EMBL" id="FOXB01000020">
    <property type="protein sequence ID" value="SFP45593.1"/>
    <property type="molecule type" value="Genomic_DNA"/>
</dbReference>
<keyword evidence="1" id="KW-1133">Transmembrane helix</keyword>
<dbReference type="Proteomes" id="UP000199227">
    <property type="component" value="Unassembled WGS sequence"/>
</dbReference>
<feature type="domain" description="YhdP central" evidence="2">
    <location>
        <begin position="253"/>
        <end position="398"/>
    </location>
</feature>